<dbReference type="EMBL" id="AYSL01000105">
    <property type="protein sequence ID" value="KTF08184.1"/>
    <property type="molecule type" value="Genomic_DNA"/>
</dbReference>
<organism evidence="1">
    <name type="scientific">marine sediment metagenome</name>
    <dbReference type="NCBI Taxonomy" id="412755"/>
    <lineage>
        <taxon>unclassified sequences</taxon>
        <taxon>metagenomes</taxon>
        <taxon>ecological metagenomes</taxon>
    </lineage>
</organism>
<gene>
    <name evidence="1" type="ORF">MGSAQ_000321</name>
</gene>
<evidence type="ECO:0000313" key="1">
    <source>
        <dbReference type="EMBL" id="KTF08184.1"/>
    </source>
</evidence>
<proteinExistence type="predicted"/>
<accession>A0A1B6NXP6</accession>
<name>A0A1B6NXP6_9ZZZZ</name>
<protein>
    <submittedName>
        <fullName evidence="1">Uncharacterized protein</fullName>
    </submittedName>
</protein>
<dbReference type="AlphaFoldDB" id="A0A1B6NXP6"/>
<comment type="caution">
    <text evidence="1">The sequence shown here is derived from an EMBL/GenBank/DDBJ whole genome shotgun (WGS) entry which is preliminary data.</text>
</comment>
<feature type="non-terminal residue" evidence="1">
    <location>
        <position position="1"/>
    </location>
</feature>
<sequence length="39" mass="4386">KATHKFPIHHGNLQAVYKKTINSTASKAQRCIQNIVNPK</sequence>
<reference evidence="1" key="1">
    <citation type="submission" date="2013-11" db="EMBL/GenBank/DDBJ databases">
        <title>Microbial diversity, functional groups and degradation webs in Northern and Southern Mediterranean and Red Sea marine crude oil polluted sites.</title>
        <authorList>
            <person name="Daffonchio D."/>
            <person name="Mapelli F."/>
            <person name="Ferrer M."/>
            <person name="Richter M."/>
            <person name="Cherif A."/>
            <person name="Malkawi H.I."/>
            <person name="Yakimov M.M."/>
            <person name="Abdel-Fattah Y.R."/>
            <person name="Blaghen M."/>
            <person name="Golyshin P.N."/>
            <person name="Kalogerakis N."/>
            <person name="Boon N."/>
            <person name="Magagnini M."/>
            <person name="Fava F."/>
        </authorList>
    </citation>
    <scope>NUCLEOTIDE SEQUENCE</scope>
</reference>